<accession>A0A1F4ULQ5</accession>
<dbReference type="SUPFAM" id="SSF55347">
    <property type="entry name" value="Glyceraldehyde-3-phosphate dehydrogenase-like, C-terminal domain"/>
    <property type="match status" value="1"/>
</dbReference>
<dbReference type="SUPFAM" id="SSF51735">
    <property type="entry name" value="NAD(P)-binding Rossmann-fold domains"/>
    <property type="match status" value="1"/>
</dbReference>
<keyword evidence="2 8" id="KW-0560">Oxidoreductase</keyword>
<dbReference type="InterPro" id="IPR020829">
    <property type="entry name" value="GlycerAld_3-P_DH_cat"/>
</dbReference>
<dbReference type="FunFam" id="3.30.360.10:FF:000002">
    <property type="entry name" value="Glyceraldehyde-3-phosphate dehydrogenase"/>
    <property type="match status" value="1"/>
</dbReference>
<dbReference type="AlphaFoldDB" id="A0A1F4ULQ5"/>
<dbReference type="PRINTS" id="PR00078">
    <property type="entry name" value="G3PDHDRGNASE"/>
</dbReference>
<dbReference type="Proteomes" id="UP000178615">
    <property type="component" value="Unassembled WGS sequence"/>
</dbReference>
<sequence length="332" mass="36093">MPIKVAINGFGRIGRASYKILLERDDAEVVAINDLTDPQTLAHLLRFDTVYGRYDKKVDLEDGSFVVNGKKSKLFCEKDPLKLPWKDLEVDVVLECTGVFVKDGAAKVHIEAGAKKVVLSAPAKGGNIQTFLIGVNDAQYLGQNIISNASCTTNCIAPVIAVIHNALGIKKATMTTVHAVTADQNLVDGPHKDLRRARAADYNIIPTTTGAAIATTEVIPDLKDKFDGLAIRVPVFVGSLSDITMLVNKPATVEEVNSLFIKAKNDPLYKNVLDATYDPLVSSDIIKSNYSAIVDLSVTSVIDGDLVKVFAWYDNEWGYSNRLVELAVMISK</sequence>
<dbReference type="CDD" id="cd05214">
    <property type="entry name" value="GAPDH_I_N"/>
    <property type="match status" value="1"/>
</dbReference>
<evidence type="ECO:0000313" key="11">
    <source>
        <dbReference type="Proteomes" id="UP000178615"/>
    </source>
</evidence>
<dbReference type="Pfam" id="PF00044">
    <property type="entry name" value="Gp_dh_N"/>
    <property type="match status" value="1"/>
</dbReference>
<dbReference type="Gene3D" id="3.40.50.720">
    <property type="entry name" value="NAD(P)-binding Rossmann-like Domain"/>
    <property type="match status" value="1"/>
</dbReference>
<comment type="similarity">
    <text evidence="1 7">Belongs to the glyceraldehyde-3-phosphate dehydrogenase family.</text>
</comment>
<dbReference type="GO" id="GO:0006006">
    <property type="term" value="P:glucose metabolic process"/>
    <property type="evidence" value="ECO:0007669"/>
    <property type="project" value="InterPro"/>
</dbReference>
<organism evidence="10 11">
    <name type="scientific">candidate division WWE3 bacterium RBG_19FT_COMBO_34_6</name>
    <dbReference type="NCBI Taxonomy" id="1802612"/>
    <lineage>
        <taxon>Bacteria</taxon>
        <taxon>Katanobacteria</taxon>
    </lineage>
</organism>
<keyword evidence="5" id="KW-0547">Nucleotide-binding</keyword>
<dbReference type="EC" id="1.2.1.-" evidence="8"/>
<keyword evidence="5" id="KW-0520">NAD</keyword>
<reference evidence="10 11" key="1">
    <citation type="journal article" date="2016" name="Nat. Commun.">
        <title>Thousands of microbial genomes shed light on interconnected biogeochemical processes in an aquifer system.</title>
        <authorList>
            <person name="Anantharaman K."/>
            <person name="Brown C.T."/>
            <person name="Hug L.A."/>
            <person name="Sharon I."/>
            <person name="Castelle C.J."/>
            <person name="Probst A.J."/>
            <person name="Thomas B.C."/>
            <person name="Singh A."/>
            <person name="Wilkins M.J."/>
            <person name="Karaoz U."/>
            <person name="Brodie E.L."/>
            <person name="Williams K.H."/>
            <person name="Hubbard S.S."/>
            <person name="Banfield J.F."/>
        </authorList>
    </citation>
    <scope>NUCLEOTIDE SEQUENCE [LARGE SCALE GENOMIC DNA]</scope>
</reference>
<feature type="binding site" evidence="4">
    <location>
        <position position="232"/>
    </location>
    <ligand>
        <name>D-glyceraldehyde 3-phosphate</name>
        <dbReference type="ChEBI" id="CHEBI:59776"/>
    </ligand>
</feature>
<evidence type="ECO:0000256" key="1">
    <source>
        <dbReference type="ARBA" id="ARBA00007406"/>
    </source>
</evidence>
<dbReference type="InterPro" id="IPR006424">
    <property type="entry name" value="Glyceraldehyde-3-P_DH_1"/>
</dbReference>
<dbReference type="GO" id="GO:0051287">
    <property type="term" value="F:NAD binding"/>
    <property type="evidence" value="ECO:0007669"/>
    <property type="project" value="InterPro"/>
</dbReference>
<dbReference type="InterPro" id="IPR036291">
    <property type="entry name" value="NAD(P)-bd_dom_sf"/>
</dbReference>
<protein>
    <recommendedName>
        <fullName evidence="8">Glyceraldehyde-3-phosphate dehydrogenase</fullName>
        <ecNumber evidence="8">1.2.1.-</ecNumber>
    </recommendedName>
</protein>
<proteinExistence type="inferred from homology"/>
<feature type="domain" description="Glyceraldehyde 3-phosphate dehydrogenase NAD(P) binding" evidence="9">
    <location>
        <begin position="3"/>
        <end position="151"/>
    </location>
</feature>
<dbReference type="EMBL" id="MEUV01000019">
    <property type="protein sequence ID" value="OGC45901.1"/>
    <property type="molecule type" value="Genomic_DNA"/>
</dbReference>
<evidence type="ECO:0000256" key="8">
    <source>
        <dbReference type="RuleBase" id="RU361160"/>
    </source>
</evidence>
<feature type="site" description="Activates thiol group during catalysis" evidence="6">
    <location>
        <position position="178"/>
    </location>
</feature>
<dbReference type="InterPro" id="IPR020831">
    <property type="entry name" value="GlycerAld/Erythrose_P_DH"/>
</dbReference>
<comment type="caution">
    <text evidence="10">The sequence shown here is derived from an EMBL/GenBank/DDBJ whole genome shotgun (WGS) entry which is preliminary data.</text>
</comment>
<feature type="binding site" evidence="5">
    <location>
        <begin position="12"/>
        <end position="13"/>
    </location>
    <ligand>
        <name>NAD(+)</name>
        <dbReference type="ChEBI" id="CHEBI:57540"/>
    </ligand>
</feature>
<evidence type="ECO:0000256" key="7">
    <source>
        <dbReference type="RuleBase" id="RU000397"/>
    </source>
</evidence>
<evidence type="ECO:0000256" key="4">
    <source>
        <dbReference type="PIRSR" id="PIRSR000149-2"/>
    </source>
</evidence>
<dbReference type="CDD" id="cd18126">
    <property type="entry name" value="GAPDH_I_C"/>
    <property type="match status" value="1"/>
</dbReference>
<name>A0A1F4ULQ5_UNCKA</name>
<dbReference type="PIRSF" id="PIRSF000149">
    <property type="entry name" value="GAP_DH"/>
    <property type="match status" value="1"/>
</dbReference>
<feature type="binding site" evidence="5">
    <location>
        <position position="34"/>
    </location>
    <ligand>
        <name>NAD(+)</name>
        <dbReference type="ChEBI" id="CHEBI:57540"/>
    </ligand>
</feature>
<dbReference type="InterPro" id="IPR020830">
    <property type="entry name" value="GlycerAld_3-P_DH_AS"/>
</dbReference>
<dbReference type="NCBIfam" id="TIGR01534">
    <property type="entry name" value="GAPDH-I"/>
    <property type="match status" value="1"/>
</dbReference>
<dbReference type="Gene3D" id="3.30.360.10">
    <property type="entry name" value="Dihydrodipicolinate Reductase, domain 2"/>
    <property type="match status" value="1"/>
</dbReference>
<dbReference type="InterPro" id="IPR020828">
    <property type="entry name" value="GlycerAld_3-P_DH_NAD(P)-bd"/>
</dbReference>
<feature type="active site" description="Nucleophile" evidence="3">
    <location>
        <position position="151"/>
    </location>
</feature>
<evidence type="ECO:0000256" key="2">
    <source>
        <dbReference type="ARBA" id="ARBA00023002"/>
    </source>
</evidence>
<feature type="binding site" evidence="4">
    <location>
        <position position="181"/>
    </location>
    <ligand>
        <name>D-glyceraldehyde 3-phosphate</name>
        <dbReference type="ChEBI" id="CHEBI:59776"/>
    </ligand>
</feature>
<dbReference type="GO" id="GO:0050661">
    <property type="term" value="F:NADP binding"/>
    <property type="evidence" value="ECO:0007669"/>
    <property type="project" value="InterPro"/>
</dbReference>
<dbReference type="PANTHER" id="PTHR43148">
    <property type="entry name" value="GLYCERALDEHYDE-3-PHOSPHATE DEHYDROGENASE 2"/>
    <property type="match status" value="1"/>
</dbReference>
<dbReference type="Pfam" id="PF02800">
    <property type="entry name" value="Gp_dh_C"/>
    <property type="match status" value="1"/>
</dbReference>
<dbReference type="FunFam" id="3.40.50.720:FF:000001">
    <property type="entry name" value="Glyceraldehyde-3-phosphate dehydrogenase"/>
    <property type="match status" value="1"/>
</dbReference>
<feature type="binding site" evidence="5">
    <location>
        <position position="315"/>
    </location>
    <ligand>
        <name>NAD(+)</name>
        <dbReference type="ChEBI" id="CHEBI:57540"/>
    </ligand>
</feature>
<feature type="binding site" evidence="4">
    <location>
        <begin position="209"/>
        <end position="210"/>
    </location>
    <ligand>
        <name>D-glyceraldehyde 3-phosphate</name>
        <dbReference type="ChEBI" id="CHEBI:59776"/>
    </ligand>
</feature>
<feature type="binding site" evidence="5">
    <location>
        <position position="120"/>
    </location>
    <ligand>
        <name>NAD(+)</name>
        <dbReference type="ChEBI" id="CHEBI:57540"/>
    </ligand>
</feature>
<evidence type="ECO:0000256" key="6">
    <source>
        <dbReference type="PIRSR" id="PIRSR000149-4"/>
    </source>
</evidence>
<feature type="binding site" evidence="4">
    <location>
        <begin position="150"/>
        <end position="152"/>
    </location>
    <ligand>
        <name>D-glyceraldehyde 3-phosphate</name>
        <dbReference type="ChEBI" id="CHEBI:59776"/>
    </ligand>
</feature>
<evidence type="ECO:0000313" key="10">
    <source>
        <dbReference type="EMBL" id="OGC45901.1"/>
    </source>
</evidence>
<dbReference type="GO" id="GO:0016620">
    <property type="term" value="F:oxidoreductase activity, acting on the aldehyde or oxo group of donors, NAD or NADP as acceptor"/>
    <property type="evidence" value="ECO:0007669"/>
    <property type="project" value="InterPro"/>
</dbReference>
<gene>
    <name evidence="10" type="ORF">A2V49_02510</name>
</gene>
<evidence type="ECO:0000256" key="5">
    <source>
        <dbReference type="PIRSR" id="PIRSR000149-3"/>
    </source>
</evidence>
<evidence type="ECO:0000259" key="9">
    <source>
        <dbReference type="SMART" id="SM00846"/>
    </source>
</evidence>
<dbReference type="SMART" id="SM00846">
    <property type="entry name" value="Gp_dh_N"/>
    <property type="match status" value="1"/>
</dbReference>
<dbReference type="PROSITE" id="PS00071">
    <property type="entry name" value="GAPDH"/>
    <property type="match status" value="1"/>
</dbReference>
<evidence type="ECO:0000256" key="3">
    <source>
        <dbReference type="PIRSR" id="PIRSR000149-1"/>
    </source>
</evidence>